<dbReference type="Pfam" id="PF13577">
    <property type="entry name" value="SnoaL_4"/>
    <property type="match status" value="1"/>
</dbReference>
<dbReference type="AlphaFoldDB" id="A0A6J6RS73"/>
<dbReference type="SUPFAM" id="SSF54427">
    <property type="entry name" value="NTF2-like"/>
    <property type="match status" value="1"/>
</dbReference>
<dbReference type="EMBL" id="CAEZYR010000002">
    <property type="protein sequence ID" value="CAB4725171.1"/>
    <property type="molecule type" value="Genomic_DNA"/>
</dbReference>
<accession>A0A6J6RS73</accession>
<evidence type="ECO:0000313" key="3">
    <source>
        <dbReference type="EMBL" id="CAB4835096.1"/>
    </source>
</evidence>
<dbReference type="Gene3D" id="3.10.450.50">
    <property type="match status" value="1"/>
</dbReference>
<proteinExistence type="predicted"/>
<reference evidence="2" key="1">
    <citation type="submission" date="2020-05" db="EMBL/GenBank/DDBJ databases">
        <authorList>
            <person name="Chiriac C."/>
            <person name="Salcher M."/>
            <person name="Ghai R."/>
            <person name="Kavagutti S V."/>
        </authorList>
    </citation>
    <scope>NUCLEOTIDE SEQUENCE</scope>
</reference>
<evidence type="ECO:0000313" key="2">
    <source>
        <dbReference type="EMBL" id="CAB4725171.1"/>
    </source>
</evidence>
<dbReference type="CDD" id="cd00531">
    <property type="entry name" value="NTF2_like"/>
    <property type="match status" value="1"/>
</dbReference>
<feature type="domain" description="SnoaL-like" evidence="1">
    <location>
        <begin position="5"/>
        <end position="132"/>
    </location>
</feature>
<gene>
    <name evidence="2" type="ORF">UFOPK2754_00084</name>
    <name evidence="3" type="ORF">UFOPK3139_02308</name>
</gene>
<dbReference type="InterPro" id="IPR032710">
    <property type="entry name" value="NTF2-like_dom_sf"/>
</dbReference>
<dbReference type="InterPro" id="IPR037401">
    <property type="entry name" value="SnoaL-like"/>
</dbReference>
<name>A0A6J6RS73_9ZZZZ</name>
<evidence type="ECO:0000259" key="1">
    <source>
        <dbReference type="Pfam" id="PF13577"/>
    </source>
</evidence>
<sequence length="151" mass="17439">MLTLQEISDRIEIQELLVRYSHAVDTRDWEMYEKVFTPDAFIDYTCFGGPAGDPKEIRAFLEMAMPKFLSFQHMIANTVLDFVDADHVKGRTICHNPMVMDLGGDKTHVFYCGLWYVDEIVRTAAGWRIAKRVEEKSYVHNMPEGFAVPED</sequence>
<dbReference type="EMBL" id="CAFABA010000113">
    <property type="protein sequence ID" value="CAB4835096.1"/>
    <property type="molecule type" value="Genomic_DNA"/>
</dbReference>
<organism evidence="2">
    <name type="scientific">freshwater metagenome</name>
    <dbReference type="NCBI Taxonomy" id="449393"/>
    <lineage>
        <taxon>unclassified sequences</taxon>
        <taxon>metagenomes</taxon>
        <taxon>ecological metagenomes</taxon>
    </lineage>
</organism>
<protein>
    <submittedName>
        <fullName evidence="2">Unannotated protein</fullName>
    </submittedName>
</protein>